<evidence type="ECO:0000313" key="12">
    <source>
        <dbReference type="EMBL" id="KGE71717.1"/>
    </source>
</evidence>
<feature type="domain" description="PAS" evidence="10">
    <location>
        <begin position="501"/>
        <end position="546"/>
    </location>
</feature>
<dbReference type="InterPro" id="IPR003594">
    <property type="entry name" value="HATPase_dom"/>
</dbReference>
<dbReference type="GO" id="GO:0004673">
    <property type="term" value="F:protein histidine kinase activity"/>
    <property type="evidence" value="ECO:0007669"/>
    <property type="project" value="UniProtKB-EC"/>
</dbReference>
<keyword evidence="3" id="KW-0597">Phosphoprotein</keyword>
<feature type="region of interest" description="Disordered" evidence="8">
    <location>
        <begin position="564"/>
        <end position="594"/>
    </location>
</feature>
<evidence type="ECO:0000256" key="2">
    <source>
        <dbReference type="ARBA" id="ARBA00012438"/>
    </source>
</evidence>
<protein>
    <recommendedName>
        <fullName evidence="2">histidine kinase</fullName>
        <ecNumber evidence="2">2.7.13.3</ecNumber>
    </recommendedName>
</protein>
<dbReference type="Proteomes" id="UP000029692">
    <property type="component" value="Unassembled WGS sequence"/>
</dbReference>
<comment type="caution">
    <text evidence="12">The sequence shown here is derived from an EMBL/GenBank/DDBJ whole genome shotgun (WGS) entry which is preliminary data.</text>
</comment>
<evidence type="ECO:0000256" key="1">
    <source>
        <dbReference type="ARBA" id="ARBA00000085"/>
    </source>
</evidence>
<dbReference type="InterPro" id="IPR011495">
    <property type="entry name" value="Sig_transdc_His_kin_sub2_dim/P"/>
</dbReference>
<keyword evidence="9" id="KW-1133">Transmembrane helix</keyword>
<evidence type="ECO:0000313" key="13">
    <source>
        <dbReference type="Proteomes" id="UP000029692"/>
    </source>
</evidence>
<comment type="catalytic activity">
    <reaction evidence="1">
        <text>ATP + protein L-histidine = ADP + protein N-phospho-L-histidine.</text>
        <dbReference type="EC" id="2.7.13.3"/>
    </reaction>
</comment>
<keyword evidence="13" id="KW-1185">Reference proteome</keyword>
<evidence type="ECO:0000256" key="9">
    <source>
        <dbReference type="SAM" id="Phobius"/>
    </source>
</evidence>
<dbReference type="SMART" id="SM01079">
    <property type="entry name" value="CHASE"/>
    <property type="match status" value="1"/>
</dbReference>
<dbReference type="eggNOG" id="COG3452">
    <property type="taxonomic scope" value="Bacteria"/>
</dbReference>
<dbReference type="InterPro" id="IPR006189">
    <property type="entry name" value="CHASE_dom"/>
</dbReference>
<evidence type="ECO:0000256" key="7">
    <source>
        <dbReference type="ARBA" id="ARBA00022840"/>
    </source>
</evidence>
<keyword evidence="4" id="KW-0808">Transferase</keyword>
<keyword evidence="9" id="KW-0812">Transmembrane</keyword>
<dbReference type="PROSITE" id="PS50839">
    <property type="entry name" value="CHASE"/>
    <property type="match status" value="1"/>
</dbReference>
<feature type="domain" description="CHASE" evidence="11">
    <location>
        <begin position="110"/>
        <end position="190"/>
    </location>
</feature>
<dbReference type="CDD" id="cd00130">
    <property type="entry name" value="PAS"/>
    <property type="match status" value="1"/>
</dbReference>
<keyword evidence="6" id="KW-0418">Kinase</keyword>
<dbReference type="EC" id="2.7.13.3" evidence="2"/>
<dbReference type="AlphaFoldDB" id="A0A098QYZ6"/>
<accession>A0A098QYZ6</accession>
<dbReference type="InterPro" id="IPR000014">
    <property type="entry name" value="PAS"/>
</dbReference>
<dbReference type="OrthoDB" id="9767435at2"/>
<dbReference type="RefSeq" id="WP_037548160.1">
    <property type="nucleotide sequence ID" value="NZ_JNUP01000065.1"/>
</dbReference>
<dbReference type="Gene3D" id="3.30.450.20">
    <property type="entry name" value="PAS domain"/>
    <property type="match status" value="1"/>
</dbReference>
<feature type="transmembrane region" description="Helical" evidence="9">
    <location>
        <begin position="261"/>
        <end position="282"/>
    </location>
</feature>
<feature type="compositionally biased region" description="Low complexity" evidence="8">
    <location>
        <begin position="567"/>
        <end position="579"/>
    </location>
</feature>
<name>A0A098QYZ6_9SPIO</name>
<dbReference type="SUPFAM" id="SSF55874">
    <property type="entry name" value="ATPase domain of HSP90 chaperone/DNA topoisomerase II/histidine kinase"/>
    <property type="match status" value="1"/>
</dbReference>
<proteinExistence type="predicted"/>
<evidence type="ECO:0000256" key="6">
    <source>
        <dbReference type="ARBA" id="ARBA00022777"/>
    </source>
</evidence>
<dbReference type="InterPro" id="IPR035965">
    <property type="entry name" value="PAS-like_dom_sf"/>
</dbReference>
<keyword evidence="5" id="KW-0547">Nucleotide-binding</keyword>
<evidence type="ECO:0000256" key="3">
    <source>
        <dbReference type="ARBA" id="ARBA00022553"/>
    </source>
</evidence>
<dbReference type="STRING" id="1480694.DC28_10740"/>
<dbReference type="eggNOG" id="COG3920">
    <property type="taxonomic scope" value="Bacteria"/>
</dbReference>
<dbReference type="GO" id="GO:0005524">
    <property type="term" value="F:ATP binding"/>
    <property type="evidence" value="ECO:0007669"/>
    <property type="project" value="UniProtKB-KW"/>
</dbReference>
<evidence type="ECO:0000259" key="11">
    <source>
        <dbReference type="PROSITE" id="PS50839"/>
    </source>
</evidence>
<organism evidence="12 13">
    <name type="scientific">Spirochaeta lutea</name>
    <dbReference type="NCBI Taxonomy" id="1480694"/>
    <lineage>
        <taxon>Bacteria</taxon>
        <taxon>Pseudomonadati</taxon>
        <taxon>Spirochaetota</taxon>
        <taxon>Spirochaetia</taxon>
        <taxon>Spirochaetales</taxon>
        <taxon>Spirochaetaceae</taxon>
        <taxon>Spirochaeta</taxon>
    </lineage>
</organism>
<evidence type="ECO:0000256" key="8">
    <source>
        <dbReference type="SAM" id="MobiDB-lite"/>
    </source>
</evidence>
<dbReference type="EMBL" id="JNUP01000065">
    <property type="protein sequence ID" value="KGE71717.1"/>
    <property type="molecule type" value="Genomic_DNA"/>
</dbReference>
<dbReference type="Gene3D" id="3.30.565.10">
    <property type="entry name" value="Histidine kinase-like ATPase, C-terminal domain"/>
    <property type="match status" value="1"/>
</dbReference>
<dbReference type="SUPFAM" id="SSF55785">
    <property type="entry name" value="PYP-like sensor domain (PAS domain)"/>
    <property type="match status" value="1"/>
</dbReference>
<reference evidence="12 13" key="1">
    <citation type="submission" date="2014-05" db="EMBL/GenBank/DDBJ databases">
        <title>De novo Genome Sequence of Spirocheata sp.</title>
        <authorList>
            <person name="Shivani Y."/>
            <person name="Subhash Y."/>
            <person name="Tushar L."/>
            <person name="Sasikala C."/>
            <person name="Ramana C.V."/>
        </authorList>
    </citation>
    <scope>NUCLEOTIDE SEQUENCE [LARGE SCALE GENOMIC DNA]</scope>
    <source>
        <strain evidence="12 13">JC230</strain>
    </source>
</reference>
<dbReference type="Pfam" id="PF13188">
    <property type="entry name" value="PAS_8"/>
    <property type="match status" value="1"/>
</dbReference>
<dbReference type="Pfam" id="PF07568">
    <property type="entry name" value="HisKA_2"/>
    <property type="match status" value="1"/>
</dbReference>
<dbReference type="Pfam" id="PF02518">
    <property type="entry name" value="HATPase_c"/>
    <property type="match status" value="1"/>
</dbReference>
<keyword evidence="9" id="KW-0472">Membrane</keyword>
<evidence type="ECO:0000259" key="10">
    <source>
        <dbReference type="PROSITE" id="PS50112"/>
    </source>
</evidence>
<sequence>MKNWRVHSRALGAGICLGVILGALLTLWTVTRIQDQRHIDQQRMVEARLSSLQVELDQYLSRLSLAVEGLADFAAHQQNRLSRENFEVAARVLHAGLPVLRNLYLAPAGVITHVYPHQGNETVLGLNLFADPRSAVREEVFMAQYSSGITVSGPLELFQGGQGLVFRRAVRDAQGDFWGFAGLVVDVDSMAGMPGLQTDPAIELGVKNEMGTLLWGSEGAFDEHALLRDVRLPDGEGWSVAAVYRPEQAMSSPGFPAARGAGVFFAALALVAAGVTGTAGLYRRAVMRAGAAGPGLLVDNRGCVLGPLPREWTGTDANHPLISLFPPGSVLGEPFGPGEGPGTGGSEDTGGQITAQVGPEERILGMTRRKIPFSSLGAVILEDISVRVGAEKELARLRDLFTDLWSQDALGLVWISRDGIIRSINPCASYWLGLLQEGRVVQPGMVMPLDLPETGGSRDVVLPGGEPMRMRTLGSEDGRHLLVVLQGAAREVRTAGELQSLRREVQGLFDRTSAVVLRIDPGGKRVLEANPAAAAYYGYSEEQFRGMAFSKLGMQGVPDLIREDGAAGEAPGAGTRGAAGSPGEDGSVESAERGSGFGTVRELHVDAFGEPRAVEVSYSRSVAGEEGETGFAVIHDLRSLTQAQERISEVLKDKKTLLRELYHRTKNNMQVIASMISLKRFTLDDPAMDGLLAELEGKIHSMALVHQKLYQSKSLSRLSLGEYLEDVAQLVIATLAGSGIRLEADCGDVEVLIDIATPLGLVLNELITNSIKYAFPKGGPGVISLEVAREDEGRCRIEVADSGWGMPGGFSLATHGGIGLQTVGKIVEGQLRGTLELRENNPGVRWVMTFYNTLYTERVYPQ</sequence>
<dbReference type="InterPro" id="IPR036890">
    <property type="entry name" value="HATPase_C_sf"/>
</dbReference>
<keyword evidence="7" id="KW-0067">ATP-binding</keyword>
<dbReference type="PROSITE" id="PS50112">
    <property type="entry name" value="PAS"/>
    <property type="match status" value="1"/>
</dbReference>
<gene>
    <name evidence="12" type="ORF">DC28_10740</name>
</gene>
<dbReference type="PANTHER" id="PTHR41523:SF8">
    <property type="entry name" value="ETHYLENE RESPONSE SENSOR PROTEIN"/>
    <property type="match status" value="1"/>
</dbReference>
<evidence type="ECO:0000256" key="5">
    <source>
        <dbReference type="ARBA" id="ARBA00022741"/>
    </source>
</evidence>
<dbReference type="PANTHER" id="PTHR41523">
    <property type="entry name" value="TWO-COMPONENT SYSTEM SENSOR PROTEIN"/>
    <property type="match status" value="1"/>
</dbReference>
<evidence type="ECO:0000256" key="4">
    <source>
        <dbReference type="ARBA" id="ARBA00022679"/>
    </source>
</evidence>
<dbReference type="SMART" id="SM00387">
    <property type="entry name" value="HATPase_c"/>
    <property type="match status" value="1"/>
</dbReference>